<dbReference type="GO" id="GO:0005886">
    <property type="term" value="C:plasma membrane"/>
    <property type="evidence" value="ECO:0007669"/>
    <property type="project" value="TreeGrafter"/>
</dbReference>
<dbReference type="PANTHER" id="PTHR10728">
    <property type="entry name" value="CYTOSOLIC PHOSPHOLIPASE A2"/>
    <property type="match status" value="1"/>
</dbReference>
<dbReference type="EC" id="3.1.1.5" evidence="6"/>
<dbReference type="RefSeq" id="XP_020048026.1">
    <property type="nucleotide sequence ID" value="XM_020193172.1"/>
</dbReference>
<evidence type="ECO:0000256" key="2">
    <source>
        <dbReference type="ARBA" id="ARBA00022801"/>
    </source>
</evidence>
<organism evidence="8 9">
    <name type="scientific">Ascoidea rubescens DSM 1968</name>
    <dbReference type="NCBI Taxonomy" id="1344418"/>
    <lineage>
        <taxon>Eukaryota</taxon>
        <taxon>Fungi</taxon>
        <taxon>Dikarya</taxon>
        <taxon>Ascomycota</taxon>
        <taxon>Saccharomycotina</taxon>
        <taxon>Saccharomycetes</taxon>
        <taxon>Ascoideaceae</taxon>
        <taxon>Ascoidea</taxon>
    </lineage>
</organism>
<dbReference type="GO" id="GO:0005576">
    <property type="term" value="C:extracellular region"/>
    <property type="evidence" value="ECO:0007669"/>
    <property type="project" value="TreeGrafter"/>
</dbReference>
<dbReference type="InterPro" id="IPR016035">
    <property type="entry name" value="Acyl_Trfase/lysoPLipase"/>
</dbReference>
<dbReference type="SMART" id="SM00022">
    <property type="entry name" value="PLAc"/>
    <property type="match status" value="1"/>
</dbReference>
<keyword evidence="2 5" id="KW-0378">Hydrolase</keyword>
<feature type="domain" description="PLA2c" evidence="7">
    <location>
        <begin position="1"/>
        <end position="591"/>
    </location>
</feature>
<reference evidence="9" key="1">
    <citation type="submission" date="2016-05" db="EMBL/GenBank/DDBJ databases">
        <title>Comparative genomics of biotechnologically important yeasts.</title>
        <authorList>
            <consortium name="DOE Joint Genome Institute"/>
            <person name="Riley R."/>
            <person name="Haridas S."/>
            <person name="Wolfe K.H."/>
            <person name="Lopes M.R."/>
            <person name="Hittinger C.T."/>
            <person name="Goker M."/>
            <person name="Salamov A."/>
            <person name="Wisecaver J."/>
            <person name="Long T.M."/>
            <person name="Aerts A.L."/>
            <person name="Barry K."/>
            <person name="Choi C."/>
            <person name="Clum A."/>
            <person name="Coughlan A.Y."/>
            <person name="Deshpande S."/>
            <person name="Douglass A.P."/>
            <person name="Hanson S.J."/>
            <person name="Klenk H.-P."/>
            <person name="Labutti K."/>
            <person name="Lapidus A."/>
            <person name="Lindquist E."/>
            <person name="Lipzen A."/>
            <person name="Meier-Kolthoff J.P."/>
            <person name="Ohm R.A."/>
            <person name="Otillar R.P."/>
            <person name="Pangilinan J."/>
            <person name="Peng Y."/>
            <person name="Rokas A."/>
            <person name="Rosa C.A."/>
            <person name="Scheuner C."/>
            <person name="Sibirny A.A."/>
            <person name="Slot J.C."/>
            <person name="Stielow J.B."/>
            <person name="Sun H."/>
            <person name="Kurtzman C.P."/>
            <person name="Blackwell M."/>
            <person name="Grigoriev I.V."/>
            <person name="Jeffries T.W."/>
        </authorList>
    </citation>
    <scope>NUCLEOTIDE SEQUENCE [LARGE SCALE GENOMIC DNA]</scope>
    <source>
        <strain evidence="9">DSM 1968</strain>
    </source>
</reference>
<keyword evidence="4 5" id="KW-0443">Lipid metabolism</keyword>
<dbReference type="EMBL" id="KV454479">
    <property type="protein sequence ID" value="ODV61719.1"/>
    <property type="molecule type" value="Genomic_DNA"/>
</dbReference>
<comment type="similarity">
    <text evidence="1 6">Belongs to the lysophospholipase family.</text>
</comment>
<dbReference type="STRING" id="1344418.A0A1D2VJB8"/>
<accession>A0A1D2VJB8</accession>
<dbReference type="GeneID" id="30966808"/>
<name>A0A1D2VJB8_9ASCO</name>
<evidence type="ECO:0000256" key="5">
    <source>
        <dbReference type="PROSITE-ProRule" id="PRU00555"/>
    </source>
</evidence>
<dbReference type="Gene3D" id="3.40.1090.10">
    <property type="entry name" value="Cytosolic phospholipase A2 catalytic domain"/>
    <property type="match status" value="1"/>
</dbReference>
<gene>
    <name evidence="8" type="ORF">ASCRUDRAFT_75689</name>
</gene>
<keyword evidence="9" id="KW-1185">Reference proteome</keyword>
<dbReference type="Pfam" id="PF01735">
    <property type="entry name" value="PLA2_B"/>
    <property type="match status" value="2"/>
</dbReference>
<dbReference type="InterPro" id="IPR002642">
    <property type="entry name" value="LysoPLipase_cat_dom"/>
</dbReference>
<dbReference type="GO" id="GO:0004623">
    <property type="term" value="F:phospholipase A2 activity"/>
    <property type="evidence" value="ECO:0007669"/>
    <property type="project" value="TreeGrafter"/>
</dbReference>
<dbReference type="OrthoDB" id="4084751at2759"/>
<evidence type="ECO:0000256" key="4">
    <source>
        <dbReference type="ARBA" id="ARBA00023098"/>
    </source>
</evidence>
<dbReference type="SUPFAM" id="SSF52151">
    <property type="entry name" value="FabD/lysophospholipase-like"/>
    <property type="match status" value="1"/>
</dbReference>
<dbReference type="PROSITE" id="PS51210">
    <property type="entry name" value="PLA2C"/>
    <property type="match status" value="1"/>
</dbReference>
<dbReference type="InParanoid" id="A0A1D2VJB8"/>
<evidence type="ECO:0000313" key="8">
    <source>
        <dbReference type="EMBL" id="ODV61719.1"/>
    </source>
</evidence>
<evidence type="ECO:0000313" key="9">
    <source>
        <dbReference type="Proteomes" id="UP000095038"/>
    </source>
</evidence>
<comment type="catalytic activity">
    <reaction evidence="6">
        <text>a 1-acyl-sn-glycero-3-phosphocholine + H2O = sn-glycerol 3-phosphocholine + a fatty acid + H(+)</text>
        <dbReference type="Rhea" id="RHEA:15177"/>
        <dbReference type="ChEBI" id="CHEBI:15377"/>
        <dbReference type="ChEBI" id="CHEBI:15378"/>
        <dbReference type="ChEBI" id="CHEBI:16870"/>
        <dbReference type="ChEBI" id="CHEBI:28868"/>
        <dbReference type="ChEBI" id="CHEBI:58168"/>
        <dbReference type="EC" id="3.1.1.5"/>
    </reaction>
</comment>
<dbReference type="GO" id="GO:0005783">
    <property type="term" value="C:endoplasmic reticulum"/>
    <property type="evidence" value="ECO:0007669"/>
    <property type="project" value="TreeGrafter"/>
</dbReference>
<evidence type="ECO:0000259" key="7">
    <source>
        <dbReference type="PROSITE" id="PS51210"/>
    </source>
</evidence>
<dbReference type="GO" id="GO:0046475">
    <property type="term" value="P:glycerophospholipid catabolic process"/>
    <property type="evidence" value="ECO:0007669"/>
    <property type="project" value="TreeGrafter"/>
</dbReference>
<dbReference type="AlphaFoldDB" id="A0A1D2VJB8"/>
<evidence type="ECO:0000256" key="3">
    <source>
        <dbReference type="ARBA" id="ARBA00022963"/>
    </source>
</evidence>
<dbReference type="GO" id="GO:0004622">
    <property type="term" value="F:phosphatidylcholine lysophospholipase activity"/>
    <property type="evidence" value="ECO:0007669"/>
    <property type="project" value="UniProtKB-EC"/>
</dbReference>
<sequence>MPILKKNLKTKTSLSSFKKNLNGNPKITKEKEFIFNNDQLKKNSITNFRKILTFYRNLHRDVRDKKLAGFHISFTDYWGRALSKKILPFQENKSLTFSSVRKLPSFKNYDLPFPILISNLRWPTNDLEKINNDLIDSKTSQIFEFNPYEFGSWESYLEAFVKIKYLGTMLNDGIPIFKINNNSICVNGFDNIGFITATSSSLFNSVIFFIWKLIGRSKKETYTAFNTVLKIFGLNINDNNQSTGFNKHHPDYALFSPNPFFGYNHGKNSLKISKIPHLFLVDGGEDGQNVPFQPFLTVKNREVDLIIAIDSTSDKCNYPNGTTLKLTAQRYHGSSFIDNNNQSTYESIMNTSRNNFDYINNRNNEKLKNSTKIKIENRHDDIPSSFWTAVGDKEKIVEHDIFPEIPDLGDLVKNNFNKKPVFFGCDLDKAYPVRAFNNKNAEHKDKTKTKIKTRNNNGTKKIWFPPLIVYFPNSNYTFESNQSTFKLQYGHDEECKMIENGYSILTYGNSSSYLTNKENYETENIRFDQCMGCAAMKREFDRIERGINRNYFQKESKHNLKKNIYYSVNNQTEIFEIPKICVKCFEKFCYN</sequence>
<dbReference type="PANTHER" id="PTHR10728:SF56">
    <property type="entry name" value="MEIOTIC PHOSPHOLIPASE SPO1-RELATED"/>
    <property type="match status" value="1"/>
</dbReference>
<evidence type="ECO:0000256" key="6">
    <source>
        <dbReference type="RuleBase" id="RU362103"/>
    </source>
</evidence>
<proteinExistence type="inferred from homology"/>
<keyword evidence="3 5" id="KW-0442">Lipid degradation</keyword>
<dbReference type="Proteomes" id="UP000095038">
    <property type="component" value="Unassembled WGS sequence"/>
</dbReference>
<evidence type="ECO:0000256" key="1">
    <source>
        <dbReference type="ARBA" id="ARBA00008780"/>
    </source>
</evidence>
<dbReference type="GO" id="GO:0005829">
    <property type="term" value="C:cytosol"/>
    <property type="evidence" value="ECO:0007669"/>
    <property type="project" value="TreeGrafter"/>
</dbReference>
<protein>
    <recommendedName>
        <fullName evidence="6">Lysophospholipase</fullName>
        <ecNumber evidence="6">3.1.1.5</ecNumber>
    </recommendedName>
</protein>